<dbReference type="OrthoDB" id="9762947at2"/>
<comment type="similarity">
    <text evidence="2">Belongs to the amino acid-polyamine-organocation (APC) superfamily. Basic amino acid/polyamine antiporter (APA) (TC 2.A.3.2) family.</text>
</comment>
<reference evidence="11 12" key="1">
    <citation type="submission" date="2017-02" db="EMBL/GenBank/DDBJ databases">
        <authorList>
            <person name="Peterson S.W."/>
        </authorList>
    </citation>
    <scope>NUCLEOTIDE SEQUENCE [LARGE SCALE GENOMIC DNA]</scope>
    <source>
        <strain evidence="11 12">ATCC BAA-1030</strain>
    </source>
</reference>
<evidence type="ECO:0000256" key="7">
    <source>
        <dbReference type="ARBA" id="ARBA00022989"/>
    </source>
</evidence>
<proteinExistence type="inferred from homology"/>
<keyword evidence="7 10" id="KW-1133">Transmembrane helix</keyword>
<organism evidence="11 12">
    <name type="scientific">Pilibacter termitis</name>
    <dbReference type="NCBI Taxonomy" id="263852"/>
    <lineage>
        <taxon>Bacteria</taxon>
        <taxon>Bacillati</taxon>
        <taxon>Bacillota</taxon>
        <taxon>Bacilli</taxon>
        <taxon>Lactobacillales</taxon>
        <taxon>Enterococcaceae</taxon>
        <taxon>Pilibacter</taxon>
    </lineage>
</organism>
<keyword evidence="5 10" id="KW-0812">Transmembrane</keyword>
<dbReference type="InterPro" id="IPR022461">
    <property type="entry name" value="Arg/Orn_antiprt_ArcD"/>
</dbReference>
<evidence type="ECO:0000256" key="5">
    <source>
        <dbReference type="ARBA" id="ARBA00022692"/>
    </source>
</evidence>
<feature type="transmembrane region" description="Helical" evidence="10">
    <location>
        <begin position="418"/>
        <end position="436"/>
    </location>
</feature>
<feature type="transmembrane region" description="Helical" evidence="10">
    <location>
        <begin position="202"/>
        <end position="223"/>
    </location>
</feature>
<dbReference type="NCBIfam" id="TIGR00905">
    <property type="entry name" value="2A0302"/>
    <property type="match status" value="1"/>
</dbReference>
<dbReference type="STRING" id="263852.SAMN02745116_00549"/>
<dbReference type="GO" id="GO:0005886">
    <property type="term" value="C:plasma membrane"/>
    <property type="evidence" value="ECO:0007669"/>
    <property type="project" value="UniProtKB-SubCell"/>
</dbReference>
<dbReference type="GO" id="GO:0006527">
    <property type="term" value="P:L-arginine catabolic process"/>
    <property type="evidence" value="ECO:0007669"/>
    <property type="project" value="UniProtKB-UniRule"/>
</dbReference>
<dbReference type="GO" id="GO:1903826">
    <property type="term" value="P:L-arginine transmembrane transport"/>
    <property type="evidence" value="ECO:0007669"/>
    <property type="project" value="InterPro"/>
</dbReference>
<dbReference type="AlphaFoldDB" id="A0A1T4L5N0"/>
<evidence type="ECO:0000256" key="6">
    <source>
        <dbReference type="ARBA" id="ARBA00022970"/>
    </source>
</evidence>
<evidence type="ECO:0000256" key="4">
    <source>
        <dbReference type="ARBA" id="ARBA00022475"/>
    </source>
</evidence>
<dbReference type="Proteomes" id="UP000190328">
    <property type="component" value="Unassembled WGS sequence"/>
</dbReference>
<keyword evidence="6" id="KW-0029">Amino-acid transport</keyword>
<dbReference type="PIRSF" id="PIRSF006060">
    <property type="entry name" value="AA_transporter"/>
    <property type="match status" value="1"/>
</dbReference>
<feature type="transmembrane region" description="Helical" evidence="10">
    <location>
        <begin position="452"/>
        <end position="473"/>
    </location>
</feature>
<dbReference type="Pfam" id="PF13520">
    <property type="entry name" value="AA_permease_2"/>
    <property type="match status" value="1"/>
</dbReference>
<feature type="transmembrane region" description="Helical" evidence="10">
    <location>
        <begin position="155"/>
        <end position="182"/>
    </location>
</feature>
<comment type="subcellular location">
    <subcellularLocation>
        <location evidence="1">Cell membrane</location>
        <topology evidence="1">Multi-pass membrane protein</topology>
    </subcellularLocation>
</comment>
<keyword evidence="8 10" id="KW-0472">Membrane</keyword>
<evidence type="ECO:0000256" key="3">
    <source>
        <dbReference type="ARBA" id="ARBA00022448"/>
    </source>
</evidence>
<evidence type="ECO:0000256" key="9">
    <source>
        <dbReference type="NCBIfam" id="TIGR03810"/>
    </source>
</evidence>
<dbReference type="PANTHER" id="PTHR42770">
    <property type="entry name" value="AMINO ACID TRANSPORTER-RELATED"/>
    <property type="match status" value="1"/>
</dbReference>
<dbReference type="Gene3D" id="1.20.1740.10">
    <property type="entry name" value="Amino acid/polyamine transporter I"/>
    <property type="match status" value="1"/>
</dbReference>
<dbReference type="InterPro" id="IPR002293">
    <property type="entry name" value="AA/rel_permease1"/>
</dbReference>
<name>A0A1T4L5N0_9ENTE</name>
<keyword evidence="12" id="KW-1185">Reference proteome</keyword>
<evidence type="ECO:0000256" key="1">
    <source>
        <dbReference type="ARBA" id="ARBA00004651"/>
    </source>
</evidence>
<feature type="transmembrane region" description="Helical" evidence="10">
    <location>
        <begin position="331"/>
        <end position="353"/>
    </location>
</feature>
<feature type="transmembrane region" description="Helical" evidence="10">
    <location>
        <begin position="278"/>
        <end position="302"/>
    </location>
</feature>
<evidence type="ECO:0000313" key="11">
    <source>
        <dbReference type="EMBL" id="SJZ49857.1"/>
    </source>
</evidence>
<evidence type="ECO:0000256" key="8">
    <source>
        <dbReference type="ARBA" id="ARBA00023136"/>
    </source>
</evidence>
<accession>A0A1T4L5N0</accession>
<gene>
    <name evidence="11" type="ORF">SAMN02745116_00549</name>
</gene>
<protein>
    <recommendedName>
        <fullName evidence="9">Arginine-ornithine antiporter</fullName>
    </recommendedName>
</protein>
<evidence type="ECO:0000313" key="12">
    <source>
        <dbReference type="Proteomes" id="UP000190328"/>
    </source>
</evidence>
<dbReference type="NCBIfam" id="TIGR03810">
    <property type="entry name" value="arg_ornith_anti"/>
    <property type="match status" value="1"/>
</dbReference>
<keyword evidence="3" id="KW-0813">Transport</keyword>
<dbReference type="EMBL" id="FUXI01000004">
    <property type="protein sequence ID" value="SJZ49857.1"/>
    <property type="molecule type" value="Genomic_DNA"/>
</dbReference>
<evidence type="ECO:0000256" key="2">
    <source>
        <dbReference type="ARBA" id="ARBA00008220"/>
    </source>
</evidence>
<feature type="transmembrane region" description="Helical" evidence="10">
    <location>
        <begin position="36"/>
        <end position="56"/>
    </location>
</feature>
<keyword evidence="4" id="KW-1003">Cell membrane</keyword>
<dbReference type="PANTHER" id="PTHR42770:SF4">
    <property type="entry name" value="ARGININE_ORNITHINE ANTIPORTER-RELATED"/>
    <property type="match status" value="1"/>
</dbReference>
<dbReference type="RefSeq" id="WP_078806505.1">
    <property type="nucleotide sequence ID" value="NZ_FUXI01000004.1"/>
</dbReference>
<feature type="transmembrane region" description="Helical" evidence="10">
    <location>
        <begin position="235"/>
        <end position="258"/>
    </location>
</feature>
<dbReference type="GO" id="GO:0043858">
    <property type="term" value="F:arginine:ornithine antiporter activity"/>
    <property type="evidence" value="ECO:0007669"/>
    <property type="project" value="UniProtKB-UniRule"/>
</dbReference>
<dbReference type="InterPro" id="IPR004754">
    <property type="entry name" value="Amino_acid_antiprt"/>
</dbReference>
<dbReference type="InterPro" id="IPR050367">
    <property type="entry name" value="APC_superfamily"/>
</dbReference>
<feature type="transmembrane region" description="Helical" evidence="10">
    <location>
        <begin position="125"/>
        <end position="143"/>
    </location>
</feature>
<evidence type="ECO:0000256" key="10">
    <source>
        <dbReference type="SAM" id="Phobius"/>
    </source>
</evidence>
<sequence length="475" mass="51393">MKKLSLIQLVGLVIGSIVGGGIFNLMKDMSSGASPAAVIIGWIVTGLGMTMLAFCFQNLTAKRPDLDAGVYSYAKEGFGNYMGFNSAWGYWLSAWLGNVAYGTLLFSSIAYFVPIFENGSNLPSIIGASVMLWAVHLLILQGVESASFINTIITIAKLIPLCIFLVSALVAFKIGLFTADFWGQLASTWGKGASIPSVIEQVKSTMLVTVWVFIGIEGAVVFSGRAKKKSDVGKATIIGLIAVISIYVLVTVLSLGVMTRSELQELKQPAMAYLLESIVGKWGAQLVNVGVIISVIGAWLAWTMFAGELPYEAAKQGSFPKLFSKENKNGAPVNSLFFTNILIQIFLFTLLFTEQAYNFAYSLATSAILIPYALTGFYQLKLSLQEKSTSEGAMKNILIGLFASIFGVWLVYAAGVTNFLLTMLLYAPGLIVYSMVQKENDKPLFENIQEKIYASIIVILFIVALVGLISGMITI</sequence>
<feature type="transmembrane region" description="Helical" evidence="10">
    <location>
        <begin position="90"/>
        <end position="113"/>
    </location>
</feature>
<feature type="transmembrane region" description="Helical" evidence="10">
    <location>
        <begin position="359"/>
        <end position="380"/>
    </location>
</feature>